<accession>A0ABR0NXN1</accession>
<organism evidence="1 2">
    <name type="scientific">Gossypium arboreum</name>
    <name type="common">Tree cotton</name>
    <name type="synonym">Gossypium nanking</name>
    <dbReference type="NCBI Taxonomy" id="29729"/>
    <lineage>
        <taxon>Eukaryota</taxon>
        <taxon>Viridiplantae</taxon>
        <taxon>Streptophyta</taxon>
        <taxon>Embryophyta</taxon>
        <taxon>Tracheophyta</taxon>
        <taxon>Spermatophyta</taxon>
        <taxon>Magnoliopsida</taxon>
        <taxon>eudicotyledons</taxon>
        <taxon>Gunneridae</taxon>
        <taxon>Pentapetalae</taxon>
        <taxon>rosids</taxon>
        <taxon>malvids</taxon>
        <taxon>Malvales</taxon>
        <taxon>Malvaceae</taxon>
        <taxon>Malvoideae</taxon>
        <taxon>Gossypium</taxon>
    </lineage>
</organism>
<sequence>MTVEEEVLEHIHDANTTKESWDILVILFSKRNDTKLQLLEGRLLSMAQHDMTIHNISISPIRSSNYGMLQ</sequence>
<evidence type="ECO:0000313" key="2">
    <source>
        <dbReference type="Proteomes" id="UP001358586"/>
    </source>
</evidence>
<protein>
    <submittedName>
        <fullName evidence="1">Uncharacterized protein</fullName>
    </submittedName>
</protein>
<comment type="caution">
    <text evidence="1">The sequence shown here is derived from an EMBL/GenBank/DDBJ whole genome shotgun (WGS) entry which is preliminary data.</text>
</comment>
<evidence type="ECO:0000313" key="1">
    <source>
        <dbReference type="EMBL" id="KAK5811110.1"/>
    </source>
</evidence>
<name>A0ABR0NXN1_GOSAR</name>
<reference evidence="1 2" key="1">
    <citation type="submission" date="2023-03" db="EMBL/GenBank/DDBJ databases">
        <title>WGS of Gossypium arboreum.</title>
        <authorList>
            <person name="Yu D."/>
        </authorList>
    </citation>
    <scope>NUCLEOTIDE SEQUENCE [LARGE SCALE GENOMIC DNA]</scope>
    <source>
        <tissue evidence="1">Leaf</tissue>
    </source>
</reference>
<dbReference type="Proteomes" id="UP001358586">
    <property type="component" value="Chromosome 8"/>
</dbReference>
<dbReference type="EMBL" id="JARKNE010000008">
    <property type="protein sequence ID" value="KAK5811110.1"/>
    <property type="molecule type" value="Genomic_DNA"/>
</dbReference>
<gene>
    <name evidence="1" type="ORF">PVK06_026430</name>
</gene>
<proteinExistence type="predicted"/>
<keyword evidence="2" id="KW-1185">Reference proteome</keyword>